<dbReference type="EMBL" id="JBDJPC010000002">
    <property type="protein sequence ID" value="KAL1513250.1"/>
    <property type="molecule type" value="Genomic_DNA"/>
</dbReference>
<feature type="region of interest" description="Disordered" evidence="2">
    <location>
        <begin position="1"/>
        <end position="24"/>
    </location>
</feature>
<evidence type="ECO:0000313" key="4">
    <source>
        <dbReference type="Proteomes" id="UP001566132"/>
    </source>
</evidence>
<dbReference type="AlphaFoldDB" id="A0ABD1F6Q1"/>
<gene>
    <name evidence="3" type="ORF">ABEB36_002682</name>
</gene>
<dbReference type="InterPro" id="IPR029028">
    <property type="entry name" value="Alpha/beta_knot_MTases"/>
</dbReference>
<dbReference type="Pfam" id="PF02598">
    <property type="entry name" value="Methyltrn_RNA_3"/>
    <property type="match status" value="1"/>
</dbReference>
<name>A0ABD1F6Q1_HYPHA</name>
<comment type="caution">
    <text evidence="3">The sequence shown here is derived from an EMBL/GenBank/DDBJ whole genome shotgun (WGS) entry which is preliminary data.</text>
</comment>
<reference evidence="3 4" key="1">
    <citation type="submission" date="2024-05" db="EMBL/GenBank/DDBJ databases">
        <title>Genetic variation in Jamaican populations of the coffee berry borer (Hypothenemus hampei).</title>
        <authorList>
            <person name="Errbii M."/>
            <person name="Myrie A."/>
        </authorList>
    </citation>
    <scope>NUCLEOTIDE SEQUENCE [LARGE SCALE GENOMIC DNA]</scope>
    <source>
        <strain evidence="3">JA-Hopewell-2020-01-JO</strain>
        <tissue evidence="3">Whole body</tissue>
    </source>
</reference>
<evidence type="ECO:0000256" key="2">
    <source>
        <dbReference type="SAM" id="MobiDB-lite"/>
    </source>
</evidence>
<dbReference type="Proteomes" id="UP001566132">
    <property type="component" value="Unassembled WGS sequence"/>
</dbReference>
<protein>
    <submittedName>
        <fullName evidence="3">Uncharacterized protein</fullName>
    </submittedName>
</protein>
<dbReference type="PANTHER" id="PTHR12150">
    <property type="entry name" value="CLASS IV SAM-BINDING METHYLTRANSFERASE-RELATED"/>
    <property type="match status" value="1"/>
</dbReference>
<dbReference type="CDD" id="cd18086">
    <property type="entry name" value="HsC9orf114-like"/>
    <property type="match status" value="1"/>
</dbReference>
<evidence type="ECO:0000256" key="1">
    <source>
        <dbReference type="ARBA" id="ARBA00009841"/>
    </source>
</evidence>
<dbReference type="InterPro" id="IPR003750">
    <property type="entry name" value="Put_MeTrfase-C9orf114-like"/>
</dbReference>
<dbReference type="InterPro" id="IPR029026">
    <property type="entry name" value="tRNA_m1G_MTases_N"/>
</dbReference>
<dbReference type="InterPro" id="IPR012340">
    <property type="entry name" value="NA-bd_OB-fold"/>
</dbReference>
<dbReference type="Gene3D" id="2.40.50.140">
    <property type="entry name" value="Nucleic acid-binding proteins"/>
    <property type="match status" value="1"/>
</dbReference>
<dbReference type="Gene3D" id="3.40.1280.10">
    <property type="match status" value="1"/>
</dbReference>
<organism evidence="3 4">
    <name type="scientific">Hypothenemus hampei</name>
    <name type="common">Coffee berry borer</name>
    <dbReference type="NCBI Taxonomy" id="57062"/>
    <lineage>
        <taxon>Eukaryota</taxon>
        <taxon>Metazoa</taxon>
        <taxon>Ecdysozoa</taxon>
        <taxon>Arthropoda</taxon>
        <taxon>Hexapoda</taxon>
        <taxon>Insecta</taxon>
        <taxon>Pterygota</taxon>
        <taxon>Neoptera</taxon>
        <taxon>Endopterygota</taxon>
        <taxon>Coleoptera</taxon>
        <taxon>Polyphaga</taxon>
        <taxon>Cucujiformia</taxon>
        <taxon>Curculionidae</taxon>
        <taxon>Scolytinae</taxon>
        <taxon>Hypothenemus</taxon>
    </lineage>
</organism>
<dbReference type="PANTHER" id="PTHR12150:SF13">
    <property type="entry name" value="METHYLTRANSFERASE C9ORF114-RELATED"/>
    <property type="match status" value="1"/>
</dbReference>
<keyword evidence="4" id="KW-1185">Reference proteome</keyword>
<proteinExistence type="inferred from homology"/>
<feature type="compositionally biased region" description="Basic and acidic residues" evidence="2">
    <location>
        <begin position="7"/>
        <end position="24"/>
    </location>
</feature>
<evidence type="ECO:0000313" key="3">
    <source>
        <dbReference type="EMBL" id="KAL1513250.1"/>
    </source>
</evidence>
<dbReference type="SUPFAM" id="SSF75217">
    <property type="entry name" value="alpha/beta knot"/>
    <property type="match status" value="1"/>
</dbReference>
<comment type="similarity">
    <text evidence="1">Belongs to the class IV-like SAM-binding methyltransferase superfamily.</text>
</comment>
<dbReference type="SUPFAM" id="SSF50249">
    <property type="entry name" value="Nucleic acid-binding proteins"/>
    <property type="match status" value="1"/>
</dbReference>
<accession>A0ABD1F6Q1</accession>
<sequence>MAQNSKDSLKRTWSELNKAKKEERKQWKEINLEKKLKKQEIKNTQQNNAAEAHELNPKFISTVSIAVPGSILENAQSPELKTYLAGQIARAVCIFQIDEVVVFDDYSDEVNAKKAKFENGNNGHESRQSCVQLGRILQFLECPQYLRKSFFPIHKDLKFCGLLNPLNAPHHLSVKDNFAFREGVVLNTPVKPGKGSIVNVGLLKQVRVDKVLVPGIRCTVKLQPQEPNIKKLKGLIVSPCMPRSETGIYWGYTVRIANSLSKVFSQCPYKDGYDLTIGTSDKGDSVDNFECPKYKHLLIVFGGLHGLEAALESDAVLDADDPKLLFDSYLNTIPQQGSKTIRTEEAILISLSALRPKLNPDTRSKIFHESHINSQEDGVVKSNESIVDIGNVVDMAKFE</sequence>